<feature type="domain" description="BEN" evidence="8">
    <location>
        <begin position="210"/>
        <end position="325"/>
    </location>
</feature>
<dbReference type="InterPro" id="IPR018379">
    <property type="entry name" value="BEN_domain"/>
</dbReference>
<keyword evidence="3" id="KW-0805">Transcription regulation</keyword>
<sequence>MKTKSEDEDLIPPTPPPPPMKRKRGDQSFKSSSDTKSKSQQGKFICHTKRNEKSSAKNSDPQILTSLDVNIVDTPPSSTTKENPKRVQDEQWTELVDAEFHGRNEYMDQIDELKKEISFLNEQIRNSTFDLEIERRDFDDRISEKDATILRLQEEVKSLKEMNPLALSKSLNEGLVILQSTLETLTISQLNSEQSLKAVEEPTKSKLHKDYDTTINQNELAIAVSYGKSGSKKKDMSKMINVIMEALWDREFMSKHSLTGKKAPTDKSNNPAKEALPKDDVQAITSFVVEFWATKHKLAIDPSMVHPCITSKLLGEHTANKSREKLVVEDDDDDQQLQQ</sequence>
<gene>
    <name evidence="9" type="ORF">OUZ56_025626</name>
</gene>
<proteinExistence type="predicted"/>
<evidence type="ECO:0000256" key="6">
    <source>
        <dbReference type="SAM" id="Coils"/>
    </source>
</evidence>
<feature type="region of interest" description="Disordered" evidence="7">
    <location>
        <begin position="1"/>
        <end position="88"/>
    </location>
</feature>
<evidence type="ECO:0000256" key="2">
    <source>
        <dbReference type="ARBA" id="ARBA00022491"/>
    </source>
</evidence>
<accession>A0ABQ9ZKA3</accession>
<feature type="region of interest" description="Disordered" evidence="7">
    <location>
        <begin position="258"/>
        <end position="277"/>
    </location>
</feature>
<evidence type="ECO:0000259" key="8">
    <source>
        <dbReference type="PROSITE" id="PS51457"/>
    </source>
</evidence>
<evidence type="ECO:0000256" key="1">
    <source>
        <dbReference type="ARBA" id="ARBA00004123"/>
    </source>
</evidence>
<keyword evidence="5" id="KW-0539">Nucleus</keyword>
<evidence type="ECO:0000313" key="10">
    <source>
        <dbReference type="Proteomes" id="UP001234178"/>
    </source>
</evidence>
<evidence type="ECO:0000256" key="7">
    <source>
        <dbReference type="SAM" id="MobiDB-lite"/>
    </source>
</evidence>
<evidence type="ECO:0000256" key="3">
    <source>
        <dbReference type="ARBA" id="ARBA00023015"/>
    </source>
</evidence>
<feature type="coiled-coil region" evidence="6">
    <location>
        <begin position="103"/>
        <end position="162"/>
    </location>
</feature>
<feature type="compositionally biased region" description="Polar residues" evidence="7">
    <location>
        <begin position="56"/>
        <end position="68"/>
    </location>
</feature>
<name>A0ABQ9ZKA3_9CRUS</name>
<reference evidence="9 10" key="1">
    <citation type="journal article" date="2023" name="Nucleic Acids Res.">
        <title>The hologenome of Daphnia magna reveals possible DNA methylation and microbiome-mediated evolution of the host genome.</title>
        <authorList>
            <person name="Chaturvedi A."/>
            <person name="Li X."/>
            <person name="Dhandapani V."/>
            <person name="Marshall H."/>
            <person name="Kissane S."/>
            <person name="Cuenca-Cambronero M."/>
            <person name="Asole G."/>
            <person name="Calvet F."/>
            <person name="Ruiz-Romero M."/>
            <person name="Marangio P."/>
            <person name="Guigo R."/>
            <person name="Rago D."/>
            <person name="Mirbahai L."/>
            <person name="Eastwood N."/>
            <person name="Colbourne J.K."/>
            <person name="Zhou J."/>
            <person name="Mallon E."/>
            <person name="Orsini L."/>
        </authorList>
    </citation>
    <scope>NUCLEOTIDE SEQUENCE [LARGE SCALE GENOMIC DNA]</scope>
    <source>
        <strain evidence="9">LRV0_1</strain>
    </source>
</reference>
<feature type="region of interest" description="Disordered" evidence="7">
    <location>
        <begin position="320"/>
        <end position="339"/>
    </location>
</feature>
<feature type="compositionally biased region" description="Acidic residues" evidence="7">
    <location>
        <begin position="329"/>
        <end position="339"/>
    </location>
</feature>
<dbReference type="EMBL" id="JAOYFB010000004">
    <property type="protein sequence ID" value="KAK4013354.1"/>
    <property type="molecule type" value="Genomic_DNA"/>
</dbReference>
<feature type="compositionally biased region" description="Acidic residues" evidence="7">
    <location>
        <begin position="1"/>
        <end position="10"/>
    </location>
</feature>
<keyword evidence="6" id="KW-0175">Coiled coil</keyword>
<organism evidence="9 10">
    <name type="scientific">Daphnia magna</name>
    <dbReference type="NCBI Taxonomy" id="35525"/>
    <lineage>
        <taxon>Eukaryota</taxon>
        <taxon>Metazoa</taxon>
        <taxon>Ecdysozoa</taxon>
        <taxon>Arthropoda</taxon>
        <taxon>Crustacea</taxon>
        <taxon>Branchiopoda</taxon>
        <taxon>Diplostraca</taxon>
        <taxon>Cladocera</taxon>
        <taxon>Anomopoda</taxon>
        <taxon>Daphniidae</taxon>
        <taxon>Daphnia</taxon>
    </lineage>
</organism>
<keyword evidence="2" id="KW-0678">Repressor</keyword>
<keyword evidence="10" id="KW-1185">Reference proteome</keyword>
<evidence type="ECO:0000256" key="5">
    <source>
        <dbReference type="ARBA" id="ARBA00023242"/>
    </source>
</evidence>
<evidence type="ECO:0000313" key="9">
    <source>
        <dbReference type="EMBL" id="KAK4013354.1"/>
    </source>
</evidence>
<evidence type="ECO:0000256" key="4">
    <source>
        <dbReference type="ARBA" id="ARBA00023163"/>
    </source>
</evidence>
<comment type="caution">
    <text evidence="9">The sequence shown here is derived from an EMBL/GenBank/DDBJ whole genome shotgun (WGS) entry which is preliminary data.</text>
</comment>
<dbReference type="Gene3D" id="1.10.10.2590">
    <property type="entry name" value="BEN domain"/>
    <property type="match status" value="1"/>
</dbReference>
<protein>
    <recommendedName>
        <fullName evidence="8">BEN domain-containing protein</fullName>
    </recommendedName>
</protein>
<dbReference type="PANTHER" id="PTHR35346">
    <property type="entry name" value="BEN DOMAIN-CONTAINING PROTEIN 6"/>
    <property type="match status" value="1"/>
</dbReference>
<keyword evidence="4" id="KW-0804">Transcription</keyword>
<feature type="compositionally biased region" description="Low complexity" evidence="7">
    <location>
        <begin position="28"/>
        <end position="41"/>
    </location>
</feature>
<dbReference type="Pfam" id="PF10523">
    <property type="entry name" value="BEN"/>
    <property type="match status" value="1"/>
</dbReference>
<comment type="subcellular location">
    <subcellularLocation>
        <location evidence="1">Nucleus</location>
    </subcellularLocation>
</comment>
<dbReference type="PANTHER" id="PTHR35346:SF1">
    <property type="entry name" value="BEN DOMAIN-CONTAINING PROTEIN 6"/>
    <property type="match status" value="1"/>
</dbReference>
<dbReference type="InterPro" id="IPR037496">
    <property type="entry name" value="BEND6-like"/>
</dbReference>
<dbReference type="Proteomes" id="UP001234178">
    <property type="component" value="Unassembled WGS sequence"/>
</dbReference>
<dbReference type="PROSITE" id="PS51457">
    <property type="entry name" value="BEN"/>
    <property type="match status" value="1"/>
</dbReference>